<dbReference type="EC" id="3.2.1.18" evidence="3"/>
<comment type="catalytic activity">
    <reaction evidence="1">
        <text>Hydrolysis of alpha-(2-&gt;3)-, alpha-(2-&gt;6)-, alpha-(2-&gt;8)- glycosidic linkages of terminal sialic acid residues in oligosaccharides, glycoproteins, glycolipids, colominic acid and synthetic substrates.</text>
        <dbReference type="EC" id="3.2.1.18"/>
    </reaction>
</comment>
<dbReference type="Pfam" id="PF14873">
    <property type="entry name" value="BNR_assoc_N"/>
    <property type="match status" value="1"/>
</dbReference>
<feature type="chain" id="PRO_5016763102" description="exo-alpha-sialidase" evidence="5">
    <location>
        <begin position="22"/>
        <end position="547"/>
    </location>
</feature>
<dbReference type="GO" id="GO:0009313">
    <property type="term" value="P:oligosaccharide catabolic process"/>
    <property type="evidence" value="ECO:0007669"/>
    <property type="project" value="TreeGrafter"/>
</dbReference>
<evidence type="ECO:0000256" key="5">
    <source>
        <dbReference type="SAM" id="SignalP"/>
    </source>
</evidence>
<dbReference type="PRINTS" id="PR01803">
    <property type="entry name" value="TCSIALIDASE"/>
</dbReference>
<dbReference type="InterPro" id="IPR026856">
    <property type="entry name" value="Sialidase_fam"/>
</dbReference>
<dbReference type="Gene3D" id="2.60.40.1290">
    <property type="match status" value="1"/>
</dbReference>
<feature type="signal peptide" evidence="5">
    <location>
        <begin position="1"/>
        <end position="21"/>
    </location>
</feature>
<dbReference type="GO" id="GO:0006689">
    <property type="term" value="P:ganglioside catabolic process"/>
    <property type="evidence" value="ECO:0007669"/>
    <property type="project" value="TreeGrafter"/>
</dbReference>
<evidence type="ECO:0000256" key="4">
    <source>
        <dbReference type="ARBA" id="ARBA00022737"/>
    </source>
</evidence>
<evidence type="ECO:0000259" key="6">
    <source>
        <dbReference type="Pfam" id="PF13088"/>
    </source>
</evidence>
<dbReference type="STRING" id="880526.GCA_000427365_00662"/>
<dbReference type="EMBL" id="UGVL01000001">
    <property type="protein sequence ID" value="SUE33575.1"/>
    <property type="molecule type" value="Genomic_DNA"/>
</dbReference>
<comment type="similarity">
    <text evidence="2">Belongs to the glycosyl hydrolase 33 family.</text>
</comment>
<sequence length="547" mass="60338">MKRTLLAILAAAGTAFTTANAQTVFVHEPTIPVVVGRANNIIFDLRVTPTLEGERMTSVTVDFPRQDLPYIEAVRVFYTGTTSMLGSRTASSGLAHAMAEYGGGQTVYYHPAYAVRLAEDTVAAASMTLDFDQPLFPWTNYFYISLSVADSTPLTYKFTPSLVKVAFDGGRFAQLNRSHRAEGHRPAVSVRTAGDDGVHSYRIPGLATTPAGTLLGVYDVRNHNNIDLQEDVQVGLSRSTDGGRTWEPMRKIMDLTSYGSLPHSQNGIGDPSILVDPLRGRVWVMALWNHGMGGGRGWWASRNNAMTPEEQTGQVLLTYSDDDGLTWSEPYNITAQIKDPTWHLILQGPGRGIVMQDSTLVFPIQWTDSKHMPFASIVWSRDNGKTWTIGTPAFENTTEAQVVEPEPGVLMLNMRRNEGDSRAICVTRDMGRTWQEHPTSRRALPEPVCMASLIKVPAAENALGKDILLFSNPDTTATRSRITIKASLDNGETWLPQNELLLDEEPGWGYSCLTMIDPQTVGILYESSVAQMTFQAIPLRDIIKQDD</sequence>
<dbReference type="InterPro" id="IPR029456">
    <property type="entry name" value="Sialidase_N"/>
</dbReference>
<feature type="domain" description="Sialidase N-terminal" evidence="7">
    <location>
        <begin position="21"/>
        <end position="169"/>
    </location>
</feature>
<dbReference type="PANTHER" id="PTHR10628">
    <property type="entry name" value="SIALIDASE"/>
    <property type="match status" value="1"/>
</dbReference>
<evidence type="ECO:0000259" key="7">
    <source>
        <dbReference type="Pfam" id="PF14873"/>
    </source>
</evidence>
<protein>
    <recommendedName>
        <fullName evidence="3">exo-alpha-sialidase</fullName>
        <ecNumber evidence="3">3.2.1.18</ecNumber>
    </recommendedName>
</protein>
<keyword evidence="8" id="KW-0326">Glycosidase</keyword>
<dbReference type="CDD" id="cd15482">
    <property type="entry name" value="Sialidase_non-viral"/>
    <property type="match status" value="1"/>
</dbReference>
<evidence type="ECO:0000256" key="1">
    <source>
        <dbReference type="ARBA" id="ARBA00000427"/>
    </source>
</evidence>
<reference evidence="8 9" key="1">
    <citation type="submission" date="2018-06" db="EMBL/GenBank/DDBJ databases">
        <authorList>
            <consortium name="Pathogen Informatics"/>
            <person name="Doyle S."/>
        </authorList>
    </citation>
    <scope>NUCLEOTIDE SEQUENCE [LARGE SCALE GENOMIC DNA]</scope>
    <source>
        <strain evidence="8 9">NCTC11190</strain>
    </source>
</reference>
<dbReference type="RefSeq" id="WP_051214313.1">
    <property type="nucleotide sequence ID" value="NZ_UGVL01000001.1"/>
</dbReference>
<proteinExistence type="inferred from homology"/>
<dbReference type="Pfam" id="PF13088">
    <property type="entry name" value="BNR_2"/>
    <property type="match status" value="1"/>
</dbReference>
<dbReference type="Gene3D" id="2.120.10.10">
    <property type="match status" value="1"/>
</dbReference>
<dbReference type="GO" id="GO:0004308">
    <property type="term" value="F:exo-alpha-sialidase activity"/>
    <property type="evidence" value="ECO:0007669"/>
    <property type="project" value="UniProtKB-EC"/>
</dbReference>
<dbReference type="InterPro" id="IPR036278">
    <property type="entry name" value="Sialidase_sf"/>
</dbReference>
<evidence type="ECO:0000256" key="3">
    <source>
        <dbReference type="ARBA" id="ARBA00012733"/>
    </source>
</evidence>
<dbReference type="SUPFAM" id="SSF50939">
    <property type="entry name" value="Sialidases"/>
    <property type="match status" value="1"/>
</dbReference>
<keyword evidence="5" id="KW-0732">Signal</keyword>
<gene>
    <name evidence="8" type="ORF">NCTC11190_00784</name>
</gene>
<dbReference type="Proteomes" id="UP000255233">
    <property type="component" value="Unassembled WGS sequence"/>
</dbReference>
<dbReference type="OrthoDB" id="7294637at2"/>
<dbReference type="AlphaFoldDB" id="A0A379MPX8"/>
<dbReference type="InterPro" id="IPR008377">
    <property type="entry name" value="Sialidase_trypan"/>
</dbReference>
<dbReference type="PANTHER" id="PTHR10628:SF30">
    <property type="entry name" value="EXO-ALPHA-SIALIDASE"/>
    <property type="match status" value="1"/>
</dbReference>
<name>A0A379MPX8_9BACT</name>
<accession>A0A379MPX8</accession>
<evidence type="ECO:0000256" key="2">
    <source>
        <dbReference type="ARBA" id="ARBA00009348"/>
    </source>
</evidence>
<dbReference type="InterPro" id="IPR011040">
    <property type="entry name" value="Sialidase"/>
</dbReference>
<evidence type="ECO:0000313" key="9">
    <source>
        <dbReference type="Proteomes" id="UP000255233"/>
    </source>
</evidence>
<dbReference type="GO" id="GO:0005737">
    <property type="term" value="C:cytoplasm"/>
    <property type="evidence" value="ECO:0007669"/>
    <property type="project" value="TreeGrafter"/>
</dbReference>
<keyword evidence="8" id="KW-0378">Hydrolase</keyword>
<evidence type="ECO:0000313" key="8">
    <source>
        <dbReference type="EMBL" id="SUE33575.1"/>
    </source>
</evidence>
<organism evidence="8 9">
    <name type="scientific">Rikenella microfusus</name>
    <dbReference type="NCBI Taxonomy" id="28139"/>
    <lineage>
        <taxon>Bacteria</taxon>
        <taxon>Pseudomonadati</taxon>
        <taxon>Bacteroidota</taxon>
        <taxon>Bacteroidia</taxon>
        <taxon>Bacteroidales</taxon>
        <taxon>Rikenellaceae</taxon>
        <taxon>Rikenella</taxon>
    </lineage>
</organism>
<keyword evidence="9" id="KW-1185">Reference proteome</keyword>
<keyword evidence="4" id="KW-0677">Repeat</keyword>
<feature type="domain" description="Sialidase" evidence="6">
    <location>
        <begin position="229"/>
        <end position="513"/>
    </location>
</feature>
<dbReference type="GO" id="GO:0016020">
    <property type="term" value="C:membrane"/>
    <property type="evidence" value="ECO:0007669"/>
    <property type="project" value="TreeGrafter"/>
</dbReference>